<accession>A0A6A4AXJ6</accession>
<dbReference type="AlphaFoldDB" id="A0A6A4AXJ6"/>
<protein>
    <submittedName>
        <fullName evidence="1">Uncharacterized protein</fullName>
    </submittedName>
</protein>
<proteinExistence type="predicted"/>
<organism evidence="1 2">
    <name type="scientific">Phytophthora fragariae</name>
    <dbReference type="NCBI Taxonomy" id="53985"/>
    <lineage>
        <taxon>Eukaryota</taxon>
        <taxon>Sar</taxon>
        <taxon>Stramenopiles</taxon>
        <taxon>Oomycota</taxon>
        <taxon>Peronosporomycetes</taxon>
        <taxon>Peronosporales</taxon>
        <taxon>Peronosporaceae</taxon>
        <taxon>Phytophthora</taxon>
    </lineage>
</organism>
<evidence type="ECO:0000313" key="2">
    <source>
        <dbReference type="Proteomes" id="UP000437068"/>
    </source>
</evidence>
<dbReference type="Proteomes" id="UP000437068">
    <property type="component" value="Unassembled WGS sequence"/>
</dbReference>
<evidence type="ECO:0000313" key="1">
    <source>
        <dbReference type="EMBL" id="KAE9264411.1"/>
    </source>
</evidence>
<dbReference type="EMBL" id="QXGE01006882">
    <property type="protein sequence ID" value="KAE9264411.1"/>
    <property type="molecule type" value="Genomic_DNA"/>
</dbReference>
<gene>
    <name evidence="1" type="ORF">PF001_g31288</name>
</gene>
<reference evidence="1 2" key="1">
    <citation type="submission" date="2018-08" db="EMBL/GenBank/DDBJ databases">
        <title>Genomic investigation of the strawberry pathogen Phytophthora fragariae indicates pathogenicity is determined by transcriptional variation in three key races.</title>
        <authorList>
            <person name="Adams T.M."/>
            <person name="Armitage A.D."/>
            <person name="Sobczyk M.K."/>
            <person name="Bates H.J."/>
            <person name="Dunwell J.M."/>
            <person name="Nellist C.F."/>
            <person name="Harrison R.J."/>
        </authorList>
    </citation>
    <scope>NUCLEOTIDE SEQUENCE [LARGE SCALE GENOMIC DNA]</scope>
    <source>
        <strain evidence="1 2">A4</strain>
    </source>
</reference>
<comment type="caution">
    <text evidence="1">The sequence shown here is derived from an EMBL/GenBank/DDBJ whole genome shotgun (WGS) entry which is preliminary data.</text>
</comment>
<name>A0A6A4AXJ6_9STRA</name>
<sequence>MVIRQLNMLTLPKVIVAVPSRPHDLLRDLSNCSAFMPAAVTSTVAHATVTTALLYALFTSSDEYLDQISKSKSPALKLVLETSDESAELTASRARVN</sequence>